<sequence>MASEFEAKIQTYPKNQSTGGTTASARGVATESNLETKVRAVQLPENLGDDGTTVAYQHIPCGESHCLPPAISQLVPSDLPDTSGEVLANSLRAPTASSKPWPDV</sequence>
<dbReference type="AlphaFoldDB" id="A0A426XYF7"/>
<protein>
    <submittedName>
        <fullName evidence="2">Uncharacterized protein</fullName>
    </submittedName>
</protein>
<evidence type="ECO:0000313" key="3">
    <source>
        <dbReference type="Proteomes" id="UP000287651"/>
    </source>
</evidence>
<dbReference type="EMBL" id="AMZH03016373">
    <property type="protein sequence ID" value="RRT44587.1"/>
    <property type="molecule type" value="Genomic_DNA"/>
</dbReference>
<dbReference type="Proteomes" id="UP000287651">
    <property type="component" value="Unassembled WGS sequence"/>
</dbReference>
<reference evidence="2 3" key="1">
    <citation type="journal article" date="2014" name="Agronomy (Basel)">
        <title>A Draft Genome Sequence for Ensete ventricosum, the Drought-Tolerant Tree Against Hunger.</title>
        <authorList>
            <person name="Harrison J."/>
            <person name="Moore K.A."/>
            <person name="Paszkiewicz K."/>
            <person name="Jones T."/>
            <person name="Grant M."/>
            <person name="Ambacheew D."/>
            <person name="Muzemil S."/>
            <person name="Studholme D.J."/>
        </authorList>
    </citation>
    <scope>NUCLEOTIDE SEQUENCE [LARGE SCALE GENOMIC DNA]</scope>
</reference>
<organism evidence="2 3">
    <name type="scientific">Ensete ventricosum</name>
    <name type="common">Abyssinian banana</name>
    <name type="synonym">Musa ensete</name>
    <dbReference type="NCBI Taxonomy" id="4639"/>
    <lineage>
        <taxon>Eukaryota</taxon>
        <taxon>Viridiplantae</taxon>
        <taxon>Streptophyta</taxon>
        <taxon>Embryophyta</taxon>
        <taxon>Tracheophyta</taxon>
        <taxon>Spermatophyta</taxon>
        <taxon>Magnoliopsida</taxon>
        <taxon>Liliopsida</taxon>
        <taxon>Zingiberales</taxon>
        <taxon>Musaceae</taxon>
        <taxon>Ensete</taxon>
    </lineage>
</organism>
<name>A0A426XYF7_ENSVE</name>
<proteinExistence type="predicted"/>
<accession>A0A426XYF7</accession>
<comment type="caution">
    <text evidence="2">The sequence shown here is derived from an EMBL/GenBank/DDBJ whole genome shotgun (WGS) entry which is preliminary data.</text>
</comment>
<feature type="region of interest" description="Disordered" evidence="1">
    <location>
        <begin position="77"/>
        <end position="104"/>
    </location>
</feature>
<feature type="compositionally biased region" description="Polar residues" evidence="1">
    <location>
        <begin position="12"/>
        <end position="33"/>
    </location>
</feature>
<feature type="region of interest" description="Disordered" evidence="1">
    <location>
        <begin position="1"/>
        <end position="33"/>
    </location>
</feature>
<evidence type="ECO:0000313" key="2">
    <source>
        <dbReference type="EMBL" id="RRT44587.1"/>
    </source>
</evidence>
<gene>
    <name evidence="2" type="ORF">B296_00035363</name>
</gene>
<evidence type="ECO:0000256" key="1">
    <source>
        <dbReference type="SAM" id="MobiDB-lite"/>
    </source>
</evidence>